<reference evidence="3" key="1">
    <citation type="submission" date="2025-08" db="UniProtKB">
        <authorList>
            <consortium name="Ensembl"/>
        </authorList>
    </citation>
    <scope>IDENTIFICATION</scope>
</reference>
<organism evidence="3 4">
    <name type="scientific">Naja naja</name>
    <name type="common">Indian cobra</name>
    <dbReference type="NCBI Taxonomy" id="35670"/>
    <lineage>
        <taxon>Eukaryota</taxon>
        <taxon>Metazoa</taxon>
        <taxon>Chordata</taxon>
        <taxon>Craniata</taxon>
        <taxon>Vertebrata</taxon>
        <taxon>Euteleostomi</taxon>
        <taxon>Lepidosauria</taxon>
        <taxon>Squamata</taxon>
        <taxon>Bifurcata</taxon>
        <taxon>Unidentata</taxon>
        <taxon>Episquamata</taxon>
        <taxon>Toxicofera</taxon>
        <taxon>Serpentes</taxon>
        <taxon>Colubroidea</taxon>
        <taxon>Elapidae</taxon>
        <taxon>Elapinae</taxon>
        <taxon>Naja</taxon>
    </lineage>
</organism>
<dbReference type="AlphaFoldDB" id="A0A8C7E0K8"/>
<dbReference type="Proteomes" id="UP000694559">
    <property type="component" value="Unplaced"/>
</dbReference>
<keyword evidence="2" id="KW-0963">Cytoplasm</keyword>
<evidence type="ECO:0000313" key="3">
    <source>
        <dbReference type="Ensembl" id="ENSNNAP00000015988.1"/>
    </source>
</evidence>
<dbReference type="InterPro" id="IPR038904">
    <property type="entry name" value="BRAT1"/>
</dbReference>
<dbReference type="Ensembl" id="ENSNNAT00000016769.1">
    <property type="protein sequence ID" value="ENSNNAP00000015988.1"/>
    <property type="gene ID" value="ENSNNAG00000010779.1"/>
</dbReference>
<dbReference type="GeneTree" id="ENSGT00390000017551"/>
<dbReference type="OMA" id="PSNCWAC"/>
<accession>A0A8C7E0K8</accession>
<dbReference type="GO" id="GO:0005634">
    <property type="term" value="C:nucleus"/>
    <property type="evidence" value="ECO:0007669"/>
    <property type="project" value="TreeGrafter"/>
</dbReference>
<dbReference type="PANTHER" id="PTHR21331:SF2">
    <property type="entry name" value="BRCA1-ASSOCIATED ATM ACTIVATOR 1"/>
    <property type="match status" value="1"/>
</dbReference>
<dbReference type="PANTHER" id="PTHR21331">
    <property type="entry name" value="BRCA1-ASSOCIATED ATM ACTIVATOR 1"/>
    <property type="match status" value="1"/>
</dbReference>
<dbReference type="GO" id="GO:0008283">
    <property type="term" value="P:cell population proliferation"/>
    <property type="evidence" value="ECO:0007669"/>
    <property type="project" value="InterPro"/>
</dbReference>
<dbReference type="GO" id="GO:0005737">
    <property type="term" value="C:cytoplasm"/>
    <property type="evidence" value="ECO:0007669"/>
    <property type="project" value="UniProtKB-SubCell"/>
</dbReference>
<reference evidence="3" key="2">
    <citation type="submission" date="2025-09" db="UniProtKB">
        <authorList>
            <consortium name="Ensembl"/>
        </authorList>
    </citation>
    <scope>IDENTIFICATION</scope>
</reference>
<evidence type="ECO:0000256" key="2">
    <source>
        <dbReference type="ARBA" id="ARBA00022490"/>
    </source>
</evidence>
<protein>
    <submittedName>
        <fullName evidence="3">Uncharacterized protein</fullName>
    </submittedName>
</protein>
<dbReference type="OrthoDB" id="10057956at2759"/>
<evidence type="ECO:0000313" key="4">
    <source>
        <dbReference type="Proteomes" id="UP000694559"/>
    </source>
</evidence>
<dbReference type="GO" id="GO:0006974">
    <property type="term" value="P:DNA damage response"/>
    <property type="evidence" value="ECO:0007669"/>
    <property type="project" value="InterPro"/>
</dbReference>
<comment type="subcellular location">
    <subcellularLocation>
        <location evidence="1">Cytoplasm</location>
    </subcellularLocation>
</comment>
<name>A0A8C7E0K8_NAJNA</name>
<proteinExistence type="predicted"/>
<keyword evidence="4" id="KW-1185">Reference proteome</keyword>
<evidence type="ECO:0000256" key="1">
    <source>
        <dbReference type="ARBA" id="ARBA00004496"/>
    </source>
</evidence>
<sequence length="139" mass="15500">MDAKCSQLLPSVCAVLADPGHPVADDTCLEKLLDWFKALASAGPSLLVLRENPCLIELILVVLQRGEPDPVLLSFILRLTGIFAASESSFQHLQVSQSELQQSIRRQAYLLKKYHTILSVLLHYFKKIQIYFHLGEGGI</sequence>